<evidence type="ECO:0000256" key="1">
    <source>
        <dbReference type="SAM" id="MobiDB-lite"/>
    </source>
</evidence>
<feature type="region of interest" description="Disordered" evidence="1">
    <location>
        <begin position="367"/>
        <end position="391"/>
    </location>
</feature>
<dbReference type="InParanoid" id="A0A067QX50"/>
<feature type="compositionally biased region" description="Polar residues" evidence="1">
    <location>
        <begin position="99"/>
        <end position="113"/>
    </location>
</feature>
<sequence>MKMESRLKVPRSTSDFTSPRTADRVPPPSTRGSAAKKQVQGILSTKDQKNPRVQNRTKNVRQPHTEKIQPVFKSNVGGNLNRVGNSKTLTEKKIKFTINPDSQATTQRGQNAQPSPPDTTPKMPSHTADEEAEPEMNEKELKYLETQFRTKKKILYASNIKFSNEMDDVKKFHSSLVKLHKRVLNSTGNDLGPIEGMRVDYFRPGNAVQTTADLQHSSEHQDEGEMEGSMSAGLNSNELENISLSQELQPIIEELQPITAELKNDQDEDSMMRHQKDALHDKQEWGSKDCVKDDYSQLLKQQQADISDHHQQLVDLKASVREDKDEYVQLFERVNIRQDKQDNKISTLKTMLEETLNEHAKEIKKMAAEMDQSSMSCSSAEGKKKKKKSKK</sequence>
<feature type="compositionally biased region" description="Polar residues" evidence="1">
    <location>
        <begin position="41"/>
        <end position="62"/>
    </location>
</feature>
<protein>
    <submittedName>
        <fullName evidence="2">Uncharacterized protein</fullName>
    </submittedName>
</protein>
<dbReference type="AlphaFoldDB" id="A0A067QX50"/>
<name>A0A067QX50_ZOONE</name>
<keyword evidence="3" id="KW-1185">Reference proteome</keyword>
<accession>A0A067QX50</accession>
<feature type="compositionally biased region" description="Polar residues" evidence="1">
    <location>
        <begin position="11"/>
        <end position="20"/>
    </location>
</feature>
<gene>
    <name evidence="2" type="ORF">L798_14361</name>
</gene>
<proteinExistence type="predicted"/>
<feature type="compositionally biased region" description="Polar residues" evidence="1">
    <location>
        <begin position="76"/>
        <end position="88"/>
    </location>
</feature>
<feature type="region of interest" description="Disordered" evidence="1">
    <location>
        <begin position="1"/>
        <end position="136"/>
    </location>
</feature>
<dbReference type="Proteomes" id="UP000027135">
    <property type="component" value="Unassembled WGS sequence"/>
</dbReference>
<dbReference type="EMBL" id="KK853149">
    <property type="protein sequence ID" value="KDR10682.1"/>
    <property type="molecule type" value="Genomic_DNA"/>
</dbReference>
<reference evidence="2 3" key="1">
    <citation type="journal article" date="2014" name="Nat. Commun.">
        <title>Molecular traces of alternative social organization in a termite genome.</title>
        <authorList>
            <person name="Terrapon N."/>
            <person name="Li C."/>
            <person name="Robertson H.M."/>
            <person name="Ji L."/>
            <person name="Meng X."/>
            <person name="Booth W."/>
            <person name="Chen Z."/>
            <person name="Childers C.P."/>
            <person name="Glastad K.M."/>
            <person name="Gokhale K."/>
            <person name="Gowin J."/>
            <person name="Gronenberg W."/>
            <person name="Hermansen R.A."/>
            <person name="Hu H."/>
            <person name="Hunt B.G."/>
            <person name="Huylmans A.K."/>
            <person name="Khalil S.M."/>
            <person name="Mitchell R.D."/>
            <person name="Munoz-Torres M.C."/>
            <person name="Mustard J.A."/>
            <person name="Pan H."/>
            <person name="Reese J.T."/>
            <person name="Scharf M.E."/>
            <person name="Sun F."/>
            <person name="Vogel H."/>
            <person name="Xiao J."/>
            <person name="Yang W."/>
            <person name="Yang Z."/>
            <person name="Yang Z."/>
            <person name="Zhou J."/>
            <person name="Zhu J."/>
            <person name="Brent C.S."/>
            <person name="Elsik C.G."/>
            <person name="Goodisman M.A."/>
            <person name="Liberles D.A."/>
            <person name="Roe R.M."/>
            <person name="Vargo E.L."/>
            <person name="Vilcinskas A."/>
            <person name="Wang J."/>
            <person name="Bornberg-Bauer E."/>
            <person name="Korb J."/>
            <person name="Zhang G."/>
            <person name="Liebig J."/>
        </authorList>
    </citation>
    <scope>NUCLEOTIDE SEQUENCE [LARGE SCALE GENOMIC DNA]</scope>
    <source>
        <tissue evidence="2">Whole organism</tissue>
    </source>
</reference>
<organism evidence="2 3">
    <name type="scientific">Zootermopsis nevadensis</name>
    <name type="common">Dampwood termite</name>
    <dbReference type="NCBI Taxonomy" id="136037"/>
    <lineage>
        <taxon>Eukaryota</taxon>
        <taxon>Metazoa</taxon>
        <taxon>Ecdysozoa</taxon>
        <taxon>Arthropoda</taxon>
        <taxon>Hexapoda</taxon>
        <taxon>Insecta</taxon>
        <taxon>Pterygota</taxon>
        <taxon>Neoptera</taxon>
        <taxon>Polyneoptera</taxon>
        <taxon>Dictyoptera</taxon>
        <taxon>Blattodea</taxon>
        <taxon>Blattoidea</taxon>
        <taxon>Termitoidae</taxon>
        <taxon>Termopsidae</taxon>
        <taxon>Zootermopsis</taxon>
    </lineage>
</organism>
<evidence type="ECO:0000313" key="3">
    <source>
        <dbReference type="Proteomes" id="UP000027135"/>
    </source>
</evidence>
<evidence type="ECO:0000313" key="2">
    <source>
        <dbReference type="EMBL" id="KDR10682.1"/>
    </source>
</evidence>